<dbReference type="InterPro" id="IPR010982">
    <property type="entry name" value="Lambda_DNA-bd_dom_sf"/>
</dbReference>
<dbReference type="Pfam" id="PF13560">
    <property type="entry name" value="HTH_31"/>
    <property type="match status" value="1"/>
</dbReference>
<dbReference type="Pfam" id="PF17765">
    <property type="entry name" value="MLTR_LBD"/>
    <property type="match status" value="1"/>
</dbReference>
<dbReference type="Gene3D" id="3.30.450.180">
    <property type="match status" value="1"/>
</dbReference>
<evidence type="ECO:0000313" key="3">
    <source>
        <dbReference type="Proteomes" id="UP000257080"/>
    </source>
</evidence>
<dbReference type="RefSeq" id="WP_116419661.1">
    <property type="nucleotide sequence ID" value="NZ_NBXC01000030.1"/>
</dbReference>
<protein>
    <recommendedName>
        <fullName evidence="1">HTH cro/C1-type domain-containing protein</fullName>
    </recommendedName>
</protein>
<dbReference type="PANTHER" id="PTHR35010:SF2">
    <property type="entry name" value="BLL4672 PROTEIN"/>
    <property type="match status" value="1"/>
</dbReference>
<dbReference type="InterPro" id="IPR041413">
    <property type="entry name" value="MLTR_LBD"/>
</dbReference>
<gene>
    <name evidence="2" type="ORF">B7R25_14315</name>
</gene>
<dbReference type="EMBL" id="NBXE01000034">
    <property type="protein sequence ID" value="RFA25226.1"/>
    <property type="molecule type" value="Genomic_DNA"/>
</dbReference>
<dbReference type="OrthoDB" id="3518652at2"/>
<organism evidence="2 3">
    <name type="scientific">Subtercola boreus</name>
    <dbReference type="NCBI Taxonomy" id="120213"/>
    <lineage>
        <taxon>Bacteria</taxon>
        <taxon>Bacillati</taxon>
        <taxon>Actinomycetota</taxon>
        <taxon>Actinomycetes</taxon>
        <taxon>Micrococcales</taxon>
        <taxon>Microbacteriaceae</taxon>
        <taxon>Subtercola</taxon>
    </lineage>
</organism>
<dbReference type="Gene3D" id="1.10.260.40">
    <property type="entry name" value="lambda repressor-like DNA-binding domains"/>
    <property type="match status" value="1"/>
</dbReference>
<evidence type="ECO:0000259" key="1">
    <source>
        <dbReference type="PROSITE" id="PS50943"/>
    </source>
</evidence>
<sequence>MEHGDNALGEFLRARRSLLDPADFAVLDHGQRRVEGLRREELAFLAGVSTHYYARLEQGRARHPSRAVLDSLARALELGDEAKKHLHALAEDLPLVKVAARRNERVSPELLRLLDRWSDQPVAVIGRYRDVLTSTPLAQALNPGFAPGHNLLYEAFLSPAGEGFYVDWEIVAAGAVAGLRSSAGSDLADPQLKELVDELSRRSPEFRRIWARHDVQERTSGTKRYLNPLVGPLTLEYQTFRVNEAPDQTLFVFFAETGSVSEQALVLLASCAELSDANRG</sequence>
<feature type="domain" description="HTH cro/C1-type" evidence="1">
    <location>
        <begin position="36"/>
        <end position="82"/>
    </location>
</feature>
<dbReference type="AlphaFoldDB" id="A0A3E0W868"/>
<dbReference type="SMART" id="SM00530">
    <property type="entry name" value="HTH_XRE"/>
    <property type="match status" value="1"/>
</dbReference>
<accession>A0A3E0W868</accession>
<reference evidence="2 3" key="1">
    <citation type="submission" date="2017-04" db="EMBL/GenBank/DDBJ databases">
        <title>Comparative genome analysis of Subtercola boreus.</title>
        <authorList>
            <person name="Cho Y.-J."/>
            <person name="Cho A."/>
            <person name="Kim O.-S."/>
            <person name="Lee J.-I."/>
        </authorList>
    </citation>
    <scope>NUCLEOTIDE SEQUENCE [LARGE SCALE GENOMIC DNA]</scope>
    <source>
        <strain evidence="2 3">P28004</strain>
    </source>
</reference>
<dbReference type="PROSITE" id="PS50943">
    <property type="entry name" value="HTH_CROC1"/>
    <property type="match status" value="1"/>
</dbReference>
<comment type="caution">
    <text evidence="2">The sequence shown here is derived from an EMBL/GenBank/DDBJ whole genome shotgun (WGS) entry which is preliminary data.</text>
</comment>
<name>A0A3E0W868_9MICO</name>
<dbReference type="Proteomes" id="UP000257080">
    <property type="component" value="Unassembled WGS sequence"/>
</dbReference>
<dbReference type="PANTHER" id="PTHR35010">
    <property type="entry name" value="BLL4672 PROTEIN-RELATED"/>
    <property type="match status" value="1"/>
</dbReference>
<evidence type="ECO:0000313" key="2">
    <source>
        <dbReference type="EMBL" id="RFA25226.1"/>
    </source>
</evidence>
<dbReference type="GO" id="GO:0003677">
    <property type="term" value="F:DNA binding"/>
    <property type="evidence" value="ECO:0007669"/>
    <property type="project" value="InterPro"/>
</dbReference>
<dbReference type="SUPFAM" id="SSF47413">
    <property type="entry name" value="lambda repressor-like DNA-binding domains"/>
    <property type="match status" value="1"/>
</dbReference>
<dbReference type="CDD" id="cd00093">
    <property type="entry name" value="HTH_XRE"/>
    <property type="match status" value="1"/>
</dbReference>
<proteinExistence type="predicted"/>
<dbReference type="InterPro" id="IPR001387">
    <property type="entry name" value="Cro/C1-type_HTH"/>
</dbReference>